<dbReference type="SMART" id="SM00567">
    <property type="entry name" value="EZ_HEAT"/>
    <property type="match status" value="7"/>
</dbReference>
<dbReference type="Proteomes" id="UP001301728">
    <property type="component" value="Unassembled WGS sequence"/>
</dbReference>
<protein>
    <submittedName>
        <fullName evidence="5">HEAT repeat domain-containing protein</fullName>
    </submittedName>
</protein>
<dbReference type="InterPro" id="IPR016024">
    <property type="entry name" value="ARM-type_fold"/>
</dbReference>
<keyword evidence="1" id="KW-0042">Antenna complex</keyword>
<dbReference type="InterPro" id="IPR054611">
    <property type="entry name" value="NCAB"/>
</dbReference>
<dbReference type="InterPro" id="IPR054570">
    <property type="entry name" value="NCC-H_dom"/>
</dbReference>
<dbReference type="Pfam" id="PF13646">
    <property type="entry name" value="HEAT_2"/>
    <property type="match status" value="2"/>
</dbReference>
<dbReference type="PANTHER" id="PTHR12697:SF5">
    <property type="entry name" value="DEOXYHYPUSINE HYDROXYLASE"/>
    <property type="match status" value="1"/>
</dbReference>
<evidence type="ECO:0000256" key="2">
    <source>
        <dbReference type="ARBA" id="ARBA00022738"/>
    </source>
</evidence>
<sequence length="607" mass="68187">MKRPCLIKGGWGDRYRIFEPQWKQVILLWLGREDVGDDQKEEFIQKLVEFDSGCQGFYELKAFFLAAAGINEFKACSLASEIVRQVVKLGIGEFDIENQKWITFLDPIKEGARETIPETIRQRAIYELINILEDYPEENVPCEAAETLGQIDPGNPEAIAALVQLIATTQDELTRVWRARSLGKIDPGSPTAIATLIKVIETTQDEDLLGWVALILRYIGVGNPIAIAALVKIIEITEDEFTHQRAAESLGEIGQGNPNAIATLVKLIATTKDEFTRIKVADSLGKIDPGNPNAIATLVKLIETTQDEFTRIKAAFSLRKIPQGYPEAIAALVKLIATTQHDSTRRKAIMSLGEIGVANLQAIAALVKLIATTESEDEVIEETRWLAAESLQRILTTPEHYIGVVSALKDCLSDEVYQNNFNRFHQSYRVIWNCAENLPYPEFYQAWHHPVQMPHPEVEDNTPVGNATVKSREILLAYLRSQLQNRPIYCLNAYILANETDSSEIALTLCQLIWEEAFPDEAYPQEVTTPSKLREHLQELKLRQNLPKLAILIDRLPCDQVIEFCQKLTNIVAIAFLTDDPLEAPLKGFPPNQPNLLSAIETWLEEI</sequence>
<name>A0ABU5U7Z7_9CYAN</name>
<evidence type="ECO:0000259" key="3">
    <source>
        <dbReference type="Pfam" id="PF22724"/>
    </source>
</evidence>
<reference evidence="5 6" key="1">
    <citation type="submission" date="2023-12" db="EMBL/GenBank/DDBJ databases">
        <title>Baltic Sea Cyanobacteria.</title>
        <authorList>
            <person name="Delbaje E."/>
            <person name="Fewer D.P."/>
            <person name="Shishido T.K."/>
        </authorList>
    </citation>
    <scope>NUCLEOTIDE SEQUENCE [LARGE SCALE GENOMIC DNA]</scope>
    <source>
        <strain evidence="5 6">CCNP 1315</strain>
    </source>
</reference>
<evidence type="ECO:0000259" key="4">
    <source>
        <dbReference type="Pfam" id="PF22730"/>
    </source>
</evidence>
<comment type="caution">
    <text evidence="5">The sequence shown here is derived from an EMBL/GenBank/DDBJ whole genome shotgun (WGS) entry which is preliminary data.</text>
</comment>
<accession>A0ABU5U7Z7</accession>
<proteinExistence type="predicted"/>
<organism evidence="5 6">
    <name type="scientific">Limnoraphis robusta CCNP1315</name>
    <dbReference type="NCBI Taxonomy" id="3110306"/>
    <lineage>
        <taxon>Bacteria</taxon>
        <taxon>Bacillati</taxon>
        <taxon>Cyanobacteriota</taxon>
        <taxon>Cyanophyceae</taxon>
        <taxon>Oscillatoriophycideae</taxon>
        <taxon>Oscillatoriales</taxon>
        <taxon>Sirenicapillariaceae</taxon>
        <taxon>Limnoraphis</taxon>
    </lineage>
</organism>
<evidence type="ECO:0000256" key="1">
    <source>
        <dbReference type="ARBA" id="ARBA00022549"/>
    </source>
</evidence>
<dbReference type="EMBL" id="JAYGHT010000211">
    <property type="protein sequence ID" value="MEA5523294.1"/>
    <property type="molecule type" value="Genomic_DNA"/>
</dbReference>
<feature type="domain" description="NACHT C-terminal Cysteine and Histidine-containing" evidence="4">
    <location>
        <begin position="420"/>
        <end position="448"/>
    </location>
</feature>
<dbReference type="SUPFAM" id="SSF48371">
    <property type="entry name" value="ARM repeat"/>
    <property type="match status" value="1"/>
</dbReference>
<dbReference type="InterPro" id="IPR004155">
    <property type="entry name" value="PBS_lyase_HEAT"/>
</dbReference>
<keyword evidence="6" id="KW-1185">Reference proteome</keyword>
<feature type="domain" description="NACHT C-terminal Alpha/Beta" evidence="3">
    <location>
        <begin position="480"/>
        <end position="607"/>
    </location>
</feature>
<dbReference type="InterPro" id="IPR011989">
    <property type="entry name" value="ARM-like"/>
</dbReference>
<dbReference type="Pfam" id="PF22724">
    <property type="entry name" value="NCAB1"/>
    <property type="match status" value="1"/>
</dbReference>
<dbReference type="RefSeq" id="WP_323274909.1">
    <property type="nucleotide sequence ID" value="NZ_JAYGHT010000211.1"/>
</dbReference>
<gene>
    <name evidence="5" type="ORF">VB854_30630</name>
</gene>
<keyword evidence="2" id="KW-0605">Phycobilisome</keyword>
<dbReference type="PANTHER" id="PTHR12697">
    <property type="entry name" value="PBS LYASE HEAT-LIKE PROTEIN"/>
    <property type="match status" value="1"/>
</dbReference>
<evidence type="ECO:0000313" key="6">
    <source>
        <dbReference type="Proteomes" id="UP001301728"/>
    </source>
</evidence>
<dbReference type="Gene3D" id="1.25.10.10">
    <property type="entry name" value="Leucine-rich Repeat Variant"/>
    <property type="match status" value="3"/>
</dbReference>
<evidence type="ECO:0000313" key="5">
    <source>
        <dbReference type="EMBL" id="MEA5523294.1"/>
    </source>
</evidence>
<dbReference type="Pfam" id="PF22730">
    <property type="entry name" value="NCC-H"/>
    <property type="match status" value="1"/>
</dbReference>